<feature type="non-terminal residue" evidence="1">
    <location>
        <position position="62"/>
    </location>
</feature>
<dbReference type="AlphaFoldDB" id="A0A6S7JDT2"/>
<dbReference type="OrthoDB" id="5982080at2759"/>
<accession>A0A6S7JDT2</accession>
<organism evidence="1 2">
    <name type="scientific">Paramuricea clavata</name>
    <name type="common">Red gorgonian</name>
    <name type="synonym">Violescent sea-whip</name>
    <dbReference type="NCBI Taxonomy" id="317549"/>
    <lineage>
        <taxon>Eukaryota</taxon>
        <taxon>Metazoa</taxon>
        <taxon>Cnidaria</taxon>
        <taxon>Anthozoa</taxon>
        <taxon>Octocorallia</taxon>
        <taxon>Malacalcyonacea</taxon>
        <taxon>Plexauridae</taxon>
        <taxon>Paramuricea</taxon>
    </lineage>
</organism>
<proteinExistence type="predicted"/>
<evidence type="ECO:0000313" key="2">
    <source>
        <dbReference type="Proteomes" id="UP001152795"/>
    </source>
</evidence>
<dbReference type="EMBL" id="CACRXK020016901">
    <property type="protein sequence ID" value="CAB4030475.1"/>
    <property type="molecule type" value="Genomic_DNA"/>
</dbReference>
<name>A0A6S7JDT2_PARCT</name>
<protein>
    <submittedName>
        <fullName evidence="1">Uncharacterized protein</fullName>
    </submittedName>
</protein>
<sequence length="62" mass="7344">MDLKQDVKLADVDKFKSNVKMWKNKFLTVYQTKDVTPYMHAFSSHVPEFLSLYGNIELFTQQ</sequence>
<comment type="caution">
    <text evidence="1">The sequence shown here is derived from an EMBL/GenBank/DDBJ whole genome shotgun (WGS) entry which is preliminary data.</text>
</comment>
<reference evidence="1" key="1">
    <citation type="submission" date="2020-04" db="EMBL/GenBank/DDBJ databases">
        <authorList>
            <person name="Alioto T."/>
            <person name="Alioto T."/>
            <person name="Gomez Garrido J."/>
        </authorList>
    </citation>
    <scope>NUCLEOTIDE SEQUENCE</scope>
    <source>
        <strain evidence="1">A484AB</strain>
    </source>
</reference>
<keyword evidence="2" id="KW-1185">Reference proteome</keyword>
<gene>
    <name evidence="1" type="ORF">PACLA_8A078338</name>
</gene>
<dbReference type="Proteomes" id="UP001152795">
    <property type="component" value="Unassembled WGS sequence"/>
</dbReference>
<evidence type="ECO:0000313" key="1">
    <source>
        <dbReference type="EMBL" id="CAB4030475.1"/>
    </source>
</evidence>